<keyword evidence="3" id="KW-1185">Reference proteome</keyword>
<feature type="region of interest" description="Disordered" evidence="1">
    <location>
        <begin position="377"/>
        <end position="396"/>
    </location>
</feature>
<dbReference type="OrthoDB" id="4524275at2759"/>
<evidence type="ECO:0000256" key="1">
    <source>
        <dbReference type="SAM" id="MobiDB-lite"/>
    </source>
</evidence>
<dbReference type="Pfam" id="PF11913">
    <property type="entry name" value="DUF3431"/>
    <property type="match status" value="1"/>
</dbReference>
<dbReference type="PANTHER" id="PTHR37490:SF3">
    <property type="entry name" value="DUF3431 DOMAIN CONTAINING PROTEIN"/>
    <property type="match status" value="1"/>
</dbReference>
<proteinExistence type="predicted"/>
<evidence type="ECO:0000313" key="2">
    <source>
        <dbReference type="EMBL" id="QKX61489.1"/>
    </source>
</evidence>
<dbReference type="AlphaFoldDB" id="A0A7H8R531"/>
<dbReference type="RefSeq" id="XP_035347663.1">
    <property type="nucleotide sequence ID" value="XM_035491770.1"/>
</dbReference>
<dbReference type="GeneID" id="55996128"/>
<dbReference type="EMBL" id="CP055902">
    <property type="protein sequence ID" value="QKX61489.1"/>
    <property type="molecule type" value="Genomic_DNA"/>
</dbReference>
<evidence type="ECO:0000313" key="3">
    <source>
        <dbReference type="Proteomes" id="UP000509510"/>
    </source>
</evidence>
<accession>A0A7H8R531</accession>
<dbReference type="KEGG" id="trg:TRUGW13939_08640"/>
<gene>
    <name evidence="2" type="ORF">TRUGW13939_08640</name>
</gene>
<reference evidence="3" key="1">
    <citation type="submission" date="2020-06" db="EMBL/GenBank/DDBJ databases">
        <title>A chromosome-scale genome assembly of Talaromyces rugulosus W13939.</title>
        <authorList>
            <person name="Wang B."/>
            <person name="Guo L."/>
            <person name="Ye K."/>
            <person name="Wang L."/>
        </authorList>
    </citation>
    <scope>NUCLEOTIDE SEQUENCE [LARGE SCALE GENOMIC DNA]</scope>
    <source>
        <strain evidence="3">W13939</strain>
    </source>
</reference>
<organism evidence="2 3">
    <name type="scientific">Talaromyces rugulosus</name>
    <name type="common">Penicillium rugulosum</name>
    <dbReference type="NCBI Taxonomy" id="121627"/>
    <lineage>
        <taxon>Eukaryota</taxon>
        <taxon>Fungi</taxon>
        <taxon>Dikarya</taxon>
        <taxon>Ascomycota</taxon>
        <taxon>Pezizomycotina</taxon>
        <taxon>Eurotiomycetes</taxon>
        <taxon>Eurotiomycetidae</taxon>
        <taxon>Eurotiales</taxon>
        <taxon>Trichocomaceae</taxon>
        <taxon>Talaromyces</taxon>
        <taxon>Talaromyces sect. Islandici</taxon>
    </lineage>
</organism>
<dbReference type="InterPro" id="IPR021838">
    <property type="entry name" value="DUF3431"/>
</dbReference>
<sequence length="431" mass="49273">MAQDNRPFLFPKRERLPTIHEDCCTTPQPSPKRSSYFHFFSCTGLVICLLLMGRKLTTHTSIFNNKNIYPGLCNTTLSKLELVLSTTRGSNISWIHDHLSSWPANIYRLDDPHTLSPSVPSTKGGQAMAYLTFIIDRYRTLPDVTVFLRDKRYIWSNDNPLYDNVISVVDLQTSFVQSAGYVNLRCALQWGCPAQLEPAQLTREKTINTLKPAELEYPFEFINLFPGVELPEVVGVPTGNQFAVSRDKILERPREDYIKYRQWLMNTPLEDEVANEILEYSWHSKLSLLKYLFKEQRSDSNTVIFGKPPQYCLNPQECYCQTFGRCDLRESDHPKTPPQVKGKQDAANGFSRASAKFCESRRISLQIQDDLDKQVHGRNTVKAESPPPMLANASKDEKELQLDVLLSIDHNLDRIAKTLEELVESIPLVAK</sequence>
<dbReference type="PANTHER" id="PTHR37490">
    <property type="entry name" value="EXPRESSED PROTEIN"/>
    <property type="match status" value="1"/>
</dbReference>
<dbReference type="Proteomes" id="UP000509510">
    <property type="component" value="Chromosome V"/>
</dbReference>
<protein>
    <submittedName>
        <fullName evidence="2">Uncharacterized protein</fullName>
    </submittedName>
</protein>
<name>A0A7H8R531_TALRU</name>